<dbReference type="Gene3D" id="3.30.1240.10">
    <property type="match status" value="1"/>
</dbReference>
<dbReference type="InterPro" id="IPR036412">
    <property type="entry name" value="HAD-like_sf"/>
</dbReference>
<dbReference type="InterPro" id="IPR006379">
    <property type="entry name" value="HAD-SF_hydro_IIB"/>
</dbReference>
<dbReference type="InterPro" id="IPR023214">
    <property type="entry name" value="HAD_sf"/>
</dbReference>
<dbReference type="EMBL" id="JBEPME010000001">
    <property type="protein sequence ID" value="MET3656258.1"/>
    <property type="molecule type" value="Genomic_DNA"/>
</dbReference>
<sequence>MKLVAIDLDGTLLSKDSTISGENVKAINEAQEQGHVITIATGRSLHDTKRILQNAGLECPMITGNGAVVFHEGNSLKNLVIPAIVLTEMQELLEKNHFYFEIYTNKGVFILQEGRDLLYKEIEGNQLKAIDFSLEQITTEIEIQYNQYGLQYFTDFQNIEFTELEVYKLFVLTFDMNKMVNLQGKLMGREDISLTNSGKAKLEIGHPETSKGNALLFFADYLGISIKETVTIGDNLNDLSMFEIAGTSIAMENAEEAVKKQSTYITTHHDENGVAEALRKYVLS</sequence>
<dbReference type="PANTHER" id="PTHR10000:SF55">
    <property type="entry name" value="5-AMINO-6-(5-PHOSPHO-D-RIBITYLAMINO)URACIL PHOSPHATASE YCSE"/>
    <property type="match status" value="1"/>
</dbReference>
<dbReference type="SUPFAM" id="SSF56784">
    <property type="entry name" value="HAD-like"/>
    <property type="match status" value="1"/>
</dbReference>
<dbReference type="NCBIfam" id="TIGR01484">
    <property type="entry name" value="HAD-SF-IIB"/>
    <property type="match status" value="1"/>
</dbReference>
<keyword evidence="2" id="KW-1185">Reference proteome</keyword>
<proteinExistence type="predicted"/>
<dbReference type="Proteomes" id="UP001549104">
    <property type="component" value="Unassembled WGS sequence"/>
</dbReference>
<protein>
    <submittedName>
        <fullName evidence="1">Cof subfamily protein (Haloacid dehalogenase superfamily)</fullName>
    </submittedName>
</protein>
<organism evidence="1 2">
    <name type="scientific">Sporosarcina psychrophila</name>
    <name type="common">Bacillus psychrophilus</name>
    <dbReference type="NCBI Taxonomy" id="1476"/>
    <lineage>
        <taxon>Bacteria</taxon>
        <taxon>Bacillati</taxon>
        <taxon>Bacillota</taxon>
        <taxon>Bacilli</taxon>
        <taxon>Bacillales</taxon>
        <taxon>Caryophanaceae</taxon>
        <taxon>Sporosarcina</taxon>
    </lineage>
</organism>
<dbReference type="CDD" id="cd07516">
    <property type="entry name" value="HAD_Pase"/>
    <property type="match status" value="1"/>
</dbReference>
<evidence type="ECO:0000313" key="1">
    <source>
        <dbReference type="EMBL" id="MET3656258.1"/>
    </source>
</evidence>
<dbReference type="Pfam" id="PF08282">
    <property type="entry name" value="Hydrolase_3"/>
    <property type="match status" value="1"/>
</dbReference>
<dbReference type="PANTHER" id="PTHR10000">
    <property type="entry name" value="PHOSPHOSERINE PHOSPHATASE"/>
    <property type="match status" value="1"/>
</dbReference>
<dbReference type="PROSITE" id="PS01228">
    <property type="entry name" value="COF_1"/>
    <property type="match status" value="1"/>
</dbReference>
<dbReference type="PROSITE" id="PS01229">
    <property type="entry name" value="COF_2"/>
    <property type="match status" value="1"/>
</dbReference>
<dbReference type="Gene3D" id="3.40.50.1000">
    <property type="entry name" value="HAD superfamily/HAD-like"/>
    <property type="match status" value="1"/>
</dbReference>
<dbReference type="SFLD" id="SFLDS00003">
    <property type="entry name" value="Haloacid_Dehalogenase"/>
    <property type="match status" value="1"/>
</dbReference>
<dbReference type="InterPro" id="IPR000150">
    <property type="entry name" value="Cof"/>
</dbReference>
<reference evidence="1 2" key="1">
    <citation type="submission" date="2024-06" db="EMBL/GenBank/DDBJ databases">
        <title>Sorghum-associated microbial communities from plants grown in Nebraska, USA.</title>
        <authorList>
            <person name="Schachtman D."/>
        </authorList>
    </citation>
    <scope>NUCLEOTIDE SEQUENCE [LARGE SCALE GENOMIC DNA]</scope>
    <source>
        <strain evidence="1 2">1288</strain>
    </source>
</reference>
<dbReference type="NCBIfam" id="TIGR00099">
    <property type="entry name" value="Cof-subfamily"/>
    <property type="match status" value="1"/>
</dbReference>
<accession>A0ABV2K8B4</accession>
<gene>
    <name evidence="1" type="ORF">ABIC55_001342</name>
</gene>
<comment type="caution">
    <text evidence="1">The sequence shown here is derived from an EMBL/GenBank/DDBJ whole genome shotgun (WGS) entry which is preliminary data.</text>
</comment>
<evidence type="ECO:0000313" key="2">
    <source>
        <dbReference type="Proteomes" id="UP001549104"/>
    </source>
</evidence>
<name>A0ABV2K8B4_SPOPS</name>
<dbReference type="SFLD" id="SFLDG01140">
    <property type="entry name" value="C2.B:_Phosphomannomutase_and_P"/>
    <property type="match status" value="1"/>
</dbReference>
<dbReference type="RefSeq" id="WP_342538697.1">
    <property type="nucleotide sequence ID" value="NZ_JBEPME010000001.1"/>
</dbReference>